<dbReference type="AlphaFoldDB" id="X1JLH3"/>
<accession>X1JLH3</accession>
<comment type="caution">
    <text evidence="1">The sequence shown here is derived from an EMBL/GenBank/DDBJ whole genome shotgun (WGS) entry which is preliminary data.</text>
</comment>
<name>X1JLH3_9ZZZZ</name>
<feature type="non-terminal residue" evidence="1">
    <location>
        <position position="1"/>
    </location>
</feature>
<organism evidence="1">
    <name type="scientific">marine sediment metagenome</name>
    <dbReference type="NCBI Taxonomy" id="412755"/>
    <lineage>
        <taxon>unclassified sequences</taxon>
        <taxon>metagenomes</taxon>
        <taxon>ecological metagenomes</taxon>
    </lineage>
</organism>
<gene>
    <name evidence="1" type="ORF">S03H2_72921</name>
</gene>
<reference evidence="1" key="1">
    <citation type="journal article" date="2014" name="Front. Microbiol.">
        <title>High frequency of phylogenetically diverse reductive dehalogenase-homologous genes in deep subseafloor sedimentary metagenomes.</title>
        <authorList>
            <person name="Kawai M."/>
            <person name="Futagami T."/>
            <person name="Toyoda A."/>
            <person name="Takaki Y."/>
            <person name="Nishi S."/>
            <person name="Hori S."/>
            <person name="Arai W."/>
            <person name="Tsubouchi T."/>
            <person name="Morono Y."/>
            <person name="Uchiyama I."/>
            <person name="Ito T."/>
            <person name="Fujiyama A."/>
            <person name="Inagaki F."/>
            <person name="Takami H."/>
        </authorList>
    </citation>
    <scope>NUCLEOTIDE SEQUENCE</scope>
    <source>
        <strain evidence="1">Expedition CK06-06</strain>
    </source>
</reference>
<evidence type="ECO:0000313" key="1">
    <source>
        <dbReference type="EMBL" id="GAH94922.1"/>
    </source>
</evidence>
<proteinExistence type="predicted"/>
<feature type="non-terminal residue" evidence="1">
    <location>
        <position position="40"/>
    </location>
</feature>
<protein>
    <submittedName>
        <fullName evidence="1">Uncharacterized protein</fullName>
    </submittedName>
</protein>
<dbReference type="EMBL" id="BARU01049625">
    <property type="protein sequence ID" value="GAH94922.1"/>
    <property type="molecule type" value="Genomic_DNA"/>
</dbReference>
<sequence>SVAYTVYCATVPDGEIWVVRHISIKNMTSMCDLWLNVFSA</sequence>